<evidence type="ECO:0000313" key="5">
    <source>
        <dbReference type="EMBL" id="QCI67146.1"/>
    </source>
</evidence>
<dbReference type="Proteomes" id="UP000298781">
    <property type="component" value="Chromosome"/>
</dbReference>
<sequence length="341" mass="38018">MTTGKPTSYSPDRRAQQWSAAVPVRSYARDRADGPRFHIRESNHIQGFYPTHKHDYFQIIYFRTAAPTIRIGLTADKPAPGSIYFIGPMVPHQVRFDRSTRCVVVYFDLDFLRPDLTTSYPAAELARIAPELYPFVWQNHVELGLGNEARTRLERCLAVIRAAHDAPRLCSGAVIRAELSLLLAGICQDHEADFVHLASSLPAPGRDGDHMRRIADYIGENYAGPTSLARAAAATRLSRSRLCALIRGHTGKTFQTLVAEMRIEDACERLAVTDEPVGRIAHGVGYHDEKYFLRAFKKLTGLTPREFRSKKAGPDREADMARPGLAMSMSAVHLRSESSSS</sequence>
<evidence type="ECO:0000256" key="3">
    <source>
        <dbReference type="ARBA" id="ARBA00023163"/>
    </source>
</evidence>
<dbReference type="PROSITE" id="PS01124">
    <property type="entry name" value="HTH_ARAC_FAMILY_2"/>
    <property type="match status" value="1"/>
</dbReference>
<dbReference type="KEGG" id="pstg:E8M01_24655"/>
<dbReference type="RefSeq" id="WP_136962581.1">
    <property type="nucleotide sequence ID" value="NZ_CP039690.1"/>
</dbReference>
<dbReference type="PRINTS" id="PR00032">
    <property type="entry name" value="HTHARAC"/>
</dbReference>
<dbReference type="OrthoDB" id="9806208at2"/>
<gene>
    <name evidence="5" type="ORF">E8M01_24655</name>
</gene>
<proteinExistence type="predicted"/>
<dbReference type="InterPro" id="IPR020449">
    <property type="entry name" value="Tscrpt_reg_AraC-type_HTH"/>
</dbReference>
<dbReference type="SMART" id="SM00342">
    <property type="entry name" value="HTH_ARAC"/>
    <property type="match status" value="1"/>
</dbReference>
<evidence type="ECO:0000313" key="6">
    <source>
        <dbReference type="Proteomes" id="UP000298781"/>
    </source>
</evidence>
<dbReference type="GO" id="GO:0043565">
    <property type="term" value="F:sequence-specific DNA binding"/>
    <property type="evidence" value="ECO:0007669"/>
    <property type="project" value="InterPro"/>
</dbReference>
<evidence type="ECO:0000256" key="1">
    <source>
        <dbReference type="ARBA" id="ARBA00023015"/>
    </source>
</evidence>
<keyword evidence="3" id="KW-0804">Transcription</keyword>
<dbReference type="InterPro" id="IPR009057">
    <property type="entry name" value="Homeodomain-like_sf"/>
</dbReference>
<dbReference type="PANTHER" id="PTHR46796:SF13">
    <property type="entry name" value="HTH-TYPE TRANSCRIPTIONAL ACTIVATOR RHAS"/>
    <property type="match status" value="1"/>
</dbReference>
<dbReference type="AlphaFoldDB" id="A0A4D7BCP2"/>
<dbReference type="GO" id="GO:0003700">
    <property type="term" value="F:DNA-binding transcription factor activity"/>
    <property type="evidence" value="ECO:0007669"/>
    <property type="project" value="InterPro"/>
</dbReference>
<keyword evidence="1" id="KW-0805">Transcription regulation</keyword>
<evidence type="ECO:0000259" key="4">
    <source>
        <dbReference type="PROSITE" id="PS01124"/>
    </source>
</evidence>
<dbReference type="Gene3D" id="1.10.10.60">
    <property type="entry name" value="Homeodomain-like"/>
    <property type="match status" value="1"/>
</dbReference>
<name>A0A4D7BCP2_9HYPH</name>
<keyword evidence="6" id="KW-1185">Reference proteome</keyword>
<dbReference type="InterPro" id="IPR018060">
    <property type="entry name" value="HTH_AraC"/>
</dbReference>
<accession>A0A4D7BCP2</accession>
<dbReference type="InterPro" id="IPR050204">
    <property type="entry name" value="AraC_XylS_family_regulators"/>
</dbReference>
<dbReference type="EMBL" id="CP039690">
    <property type="protein sequence ID" value="QCI67146.1"/>
    <property type="molecule type" value="Genomic_DNA"/>
</dbReference>
<dbReference type="SUPFAM" id="SSF46689">
    <property type="entry name" value="Homeodomain-like"/>
    <property type="match status" value="1"/>
</dbReference>
<organism evidence="5 6">
    <name type="scientific">Phreatobacter stygius</name>
    <dbReference type="NCBI Taxonomy" id="1940610"/>
    <lineage>
        <taxon>Bacteria</taxon>
        <taxon>Pseudomonadati</taxon>
        <taxon>Pseudomonadota</taxon>
        <taxon>Alphaproteobacteria</taxon>
        <taxon>Hyphomicrobiales</taxon>
        <taxon>Phreatobacteraceae</taxon>
        <taxon>Phreatobacter</taxon>
    </lineage>
</organism>
<protein>
    <submittedName>
        <fullName evidence="5">Helix-turn-helix domain-containing protein</fullName>
    </submittedName>
</protein>
<dbReference type="PROSITE" id="PS00041">
    <property type="entry name" value="HTH_ARAC_FAMILY_1"/>
    <property type="match status" value="1"/>
</dbReference>
<dbReference type="PANTHER" id="PTHR46796">
    <property type="entry name" value="HTH-TYPE TRANSCRIPTIONAL ACTIVATOR RHAS-RELATED"/>
    <property type="match status" value="1"/>
</dbReference>
<evidence type="ECO:0000256" key="2">
    <source>
        <dbReference type="ARBA" id="ARBA00023125"/>
    </source>
</evidence>
<reference evidence="5 6" key="1">
    <citation type="submission" date="2019-04" db="EMBL/GenBank/DDBJ databases">
        <title>Phreatobacter aquaticus sp. nov.</title>
        <authorList>
            <person name="Choi A."/>
        </authorList>
    </citation>
    <scope>NUCLEOTIDE SEQUENCE [LARGE SCALE GENOMIC DNA]</scope>
    <source>
        <strain evidence="5 6">KCTC 52518</strain>
    </source>
</reference>
<dbReference type="InterPro" id="IPR018062">
    <property type="entry name" value="HTH_AraC-typ_CS"/>
</dbReference>
<keyword evidence="2" id="KW-0238">DNA-binding</keyword>
<dbReference type="Pfam" id="PF12833">
    <property type="entry name" value="HTH_18"/>
    <property type="match status" value="1"/>
</dbReference>
<feature type="domain" description="HTH araC/xylS-type" evidence="4">
    <location>
        <begin position="212"/>
        <end position="310"/>
    </location>
</feature>